<dbReference type="PANTHER" id="PTHR48451">
    <property type="entry name" value="DUF4218 DOMAIN-CONTAINING PROTEIN"/>
    <property type="match status" value="1"/>
</dbReference>
<dbReference type="Pfam" id="PF13960">
    <property type="entry name" value="DUF4218"/>
    <property type="match status" value="1"/>
</dbReference>
<dbReference type="Proteomes" id="UP000011115">
    <property type="component" value="Unassembled WGS sequence"/>
</dbReference>
<feature type="compositionally biased region" description="Polar residues" evidence="1">
    <location>
        <begin position="165"/>
        <end position="178"/>
    </location>
</feature>
<evidence type="ECO:0000313" key="3">
    <source>
        <dbReference type="EnsemblPlants" id="PGSC0003DMT400006178"/>
    </source>
</evidence>
<evidence type="ECO:0000256" key="1">
    <source>
        <dbReference type="SAM" id="MobiDB-lite"/>
    </source>
</evidence>
<evidence type="ECO:0000259" key="2">
    <source>
        <dbReference type="Pfam" id="PF13960"/>
    </source>
</evidence>
<name>M0ZQY6_SOLTU</name>
<dbReference type="InterPro" id="IPR025452">
    <property type="entry name" value="DUF4218"/>
</dbReference>
<dbReference type="AlphaFoldDB" id="M0ZQY6"/>
<sequence>MCCFGKWKTRDEEQDHLVCKPFPQNYVIWNIHGEKKLLESSGDRVVMQETFQPKNPIETMINDTFRQYRQQASDGGTSQLLSSTETSNDMHMEDTGDFHNFLKDGSEKLELGNFKPFVRIKSQLEGSIAKGHIAEETLTFFSQYMEDTETRFNRPRRVRDDPNYIQPSGMSTIFPQLS</sequence>
<dbReference type="Gramene" id="PGSC0003DMT400006178">
    <property type="protein sequence ID" value="PGSC0003DMT400006178"/>
    <property type="gene ID" value="PGSC0003DMG400002403"/>
</dbReference>
<proteinExistence type="predicted"/>
<dbReference type="PANTHER" id="PTHR48451:SF1">
    <property type="entry name" value="DUF4218 DOMAIN-CONTAINING PROTEIN"/>
    <property type="match status" value="1"/>
</dbReference>
<dbReference type="HOGENOM" id="CLU_1513113_0_0_1"/>
<reference evidence="4" key="1">
    <citation type="journal article" date="2011" name="Nature">
        <title>Genome sequence and analysis of the tuber crop potato.</title>
        <authorList>
            <consortium name="The Potato Genome Sequencing Consortium"/>
        </authorList>
    </citation>
    <scope>NUCLEOTIDE SEQUENCE [LARGE SCALE GENOMIC DNA]</scope>
    <source>
        <strain evidence="4">cv. DM1-3 516 R44</strain>
    </source>
</reference>
<reference evidence="3" key="2">
    <citation type="submission" date="2015-06" db="UniProtKB">
        <authorList>
            <consortium name="EnsemblPlants"/>
        </authorList>
    </citation>
    <scope>IDENTIFICATION</scope>
    <source>
        <strain evidence="3">DM1-3 516 R44</strain>
    </source>
</reference>
<evidence type="ECO:0000313" key="4">
    <source>
        <dbReference type="Proteomes" id="UP000011115"/>
    </source>
</evidence>
<dbReference type="InParanoid" id="M0ZQY6"/>
<keyword evidence="4" id="KW-1185">Reference proteome</keyword>
<protein>
    <submittedName>
        <fullName evidence="3">Transposase protein</fullName>
    </submittedName>
</protein>
<dbReference type="OMA" id="TMINDTF"/>
<dbReference type="PaxDb" id="4113-PGSC0003DMT400006178"/>
<feature type="domain" description="DUF4218" evidence="2">
    <location>
        <begin position="111"/>
        <end position="158"/>
    </location>
</feature>
<organism evidence="3 4">
    <name type="scientific">Solanum tuberosum</name>
    <name type="common">Potato</name>
    <dbReference type="NCBI Taxonomy" id="4113"/>
    <lineage>
        <taxon>Eukaryota</taxon>
        <taxon>Viridiplantae</taxon>
        <taxon>Streptophyta</taxon>
        <taxon>Embryophyta</taxon>
        <taxon>Tracheophyta</taxon>
        <taxon>Spermatophyta</taxon>
        <taxon>Magnoliopsida</taxon>
        <taxon>eudicotyledons</taxon>
        <taxon>Gunneridae</taxon>
        <taxon>Pentapetalae</taxon>
        <taxon>asterids</taxon>
        <taxon>lamiids</taxon>
        <taxon>Solanales</taxon>
        <taxon>Solanaceae</taxon>
        <taxon>Solanoideae</taxon>
        <taxon>Solaneae</taxon>
        <taxon>Solanum</taxon>
    </lineage>
</organism>
<feature type="region of interest" description="Disordered" evidence="1">
    <location>
        <begin position="157"/>
        <end position="178"/>
    </location>
</feature>
<dbReference type="EnsemblPlants" id="PGSC0003DMT400006178">
    <property type="protein sequence ID" value="PGSC0003DMT400006178"/>
    <property type="gene ID" value="PGSC0003DMG400002403"/>
</dbReference>
<accession>M0ZQY6</accession>